<dbReference type="InterPro" id="IPR009006">
    <property type="entry name" value="Ala_racemase/Decarboxylase_C"/>
</dbReference>
<dbReference type="EnsemblMetazoa" id="CapteT228516">
    <property type="protein sequence ID" value="CapteP228516"/>
    <property type="gene ID" value="CapteG228516"/>
</dbReference>
<dbReference type="NCBIfam" id="TIGR00492">
    <property type="entry name" value="alr"/>
    <property type="match status" value="1"/>
</dbReference>
<evidence type="ECO:0000313" key="7">
    <source>
        <dbReference type="EMBL" id="ELU15823.1"/>
    </source>
</evidence>
<dbReference type="SUPFAM" id="SSF51419">
    <property type="entry name" value="PLP-binding barrel"/>
    <property type="match status" value="1"/>
</dbReference>
<protein>
    <recommendedName>
        <fullName evidence="6">Alanine racemase C-terminal domain-containing protein</fullName>
    </recommendedName>
</protein>
<dbReference type="SMART" id="SM01005">
    <property type="entry name" value="Ala_racemase_C"/>
    <property type="match status" value="1"/>
</dbReference>
<dbReference type="AlphaFoldDB" id="R7VAG0"/>
<dbReference type="GO" id="GO:0008784">
    <property type="term" value="F:alanine racemase activity"/>
    <property type="evidence" value="ECO:0007669"/>
    <property type="project" value="InterPro"/>
</dbReference>
<sequence length="494" mass="54295">MAAVNGCRQSNGTTLLKGAKIAASNGHHDNRVVPCEYTGYISNDPSLTEDDPLYTFKRLGRAVYVDINLDALIHNTNLLRNQCRNKDIVTTRTDAVVAVLMLLAFVHFSSEVNKWNISHVVTQRSGVIAVLKGDAYGHGAEQVAHHLVNCRAVDRIAMATVGEALQLRRSGIKCPIHVLGNLQSWEMQTCVLNGLIPTVSSKETIDGMGQVLKNLKPKQRVVDSNSKYANAPPGAIHIKVDTGMGRNGCLPQQLPGLVQACESNAVPLEGIFTHICFHEDEEYSRHQLELYDQLIAPYKDRNIFFHSSCSGPILLDMGTNYDFIRPGVAIYGMPPIAQIDEFEAQGYRPALTIKGTPTLVKCHPKGSKVGYACTYECQEDEEWIAAFPLGFGDGFWRALGHERGCIIRDKTGERCPVVGRVSMDAITVRLPCQPDENETFTIITADFDPVTSVTGIADAMGTISNEVLIRFAPRLPRVFRNDLGHVLSIRDALG</sequence>
<evidence type="ECO:0000259" key="6">
    <source>
        <dbReference type="SMART" id="SM01005"/>
    </source>
</evidence>
<dbReference type="InterPro" id="IPR029066">
    <property type="entry name" value="PLP-binding_barrel"/>
</dbReference>
<dbReference type="Proteomes" id="UP000014760">
    <property type="component" value="Unassembled WGS sequence"/>
</dbReference>
<dbReference type="PROSITE" id="PS00395">
    <property type="entry name" value="ALANINE_RACEMASE"/>
    <property type="match status" value="1"/>
</dbReference>
<dbReference type="PRINTS" id="PR00992">
    <property type="entry name" value="ALARACEMASE"/>
</dbReference>
<reference evidence="8" key="3">
    <citation type="submission" date="2015-06" db="UniProtKB">
        <authorList>
            <consortium name="EnsemblMetazoa"/>
        </authorList>
    </citation>
    <scope>IDENTIFICATION</scope>
</reference>
<dbReference type="Gene3D" id="3.20.20.10">
    <property type="entry name" value="Alanine racemase"/>
    <property type="match status" value="1"/>
</dbReference>
<feature type="binding site" evidence="5">
    <location>
        <position position="246"/>
    </location>
    <ligand>
        <name>substrate</name>
    </ligand>
</feature>
<keyword evidence="9" id="KW-1185">Reference proteome</keyword>
<evidence type="ECO:0000256" key="2">
    <source>
        <dbReference type="ARBA" id="ARBA00022898"/>
    </source>
</evidence>
<dbReference type="Pfam" id="PF01168">
    <property type="entry name" value="Ala_racemase_N"/>
    <property type="match status" value="1"/>
</dbReference>
<dbReference type="Pfam" id="PF00842">
    <property type="entry name" value="Ala_racemase_C"/>
    <property type="match status" value="1"/>
</dbReference>
<dbReference type="EMBL" id="AMQN01004461">
    <property type="status" value="NOT_ANNOTATED_CDS"/>
    <property type="molecule type" value="Genomic_DNA"/>
</dbReference>
<dbReference type="OrthoDB" id="186866at2759"/>
<dbReference type="SUPFAM" id="SSF50621">
    <property type="entry name" value="Alanine racemase C-terminal domain-like"/>
    <property type="match status" value="1"/>
</dbReference>
<dbReference type="CDD" id="cd00430">
    <property type="entry name" value="PLPDE_III_AR"/>
    <property type="match status" value="1"/>
</dbReference>
<gene>
    <name evidence="7" type="ORF">CAPTEDRAFT_228516</name>
</gene>
<dbReference type="STRING" id="283909.R7VAG0"/>
<dbReference type="GO" id="GO:0005829">
    <property type="term" value="C:cytosol"/>
    <property type="evidence" value="ECO:0007669"/>
    <property type="project" value="TreeGrafter"/>
</dbReference>
<feature type="modified residue" description="N6-(pyridoxal phosphate)lysine" evidence="4">
    <location>
        <position position="132"/>
    </location>
</feature>
<evidence type="ECO:0000313" key="8">
    <source>
        <dbReference type="EnsemblMetazoa" id="CapteP228516"/>
    </source>
</evidence>
<dbReference type="OMA" id="HMTHFSD"/>
<evidence type="ECO:0000256" key="4">
    <source>
        <dbReference type="PIRSR" id="PIRSR600821-50"/>
    </source>
</evidence>
<evidence type="ECO:0000256" key="3">
    <source>
        <dbReference type="ARBA" id="ARBA00023235"/>
    </source>
</evidence>
<reference evidence="9" key="1">
    <citation type="submission" date="2012-12" db="EMBL/GenBank/DDBJ databases">
        <authorList>
            <person name="Hellsten U."/>
            <person name="Grimwood J."/>
            <person name="Chapman J.A."/>
            <person name="Shapiro H."/>
            <person name="Aerts A."/>
            <person name="Otillar R.P."/>
            <person name="Terry A.Y."/>
            <person name="Boore J.L."/>
            <person name="Simakov O."/>
            <person name="Marletaz F."/>
            <person name="Cho S.-J."/>
            <person name="Edsinger-Gonzales E."/>
            <person name="Havlak P."/>
            <person name="Kuo D.-H."/>
            <person name="Larsson T."/>
            <person name="Lv J."/>
            <person name="Arendt D."/>
            <person name="Savage R."/>
            <person name="Osoegawa K."/>
            <person name="de Jong P."/>
            <person name="Lindberg D.R."/>
            <person name="Seaver E.C."/>
            <person name="Weisblat D.A."/>
            <person name="Putnam N.H."/>
            <person name="Grigoriev I.V."/>
            <person name="Rokhsar D.S."/>
        </authorList>
    </citation>
    <scope>NUCLEOTIDE SEQUENCE</scope>
    <source>
        <strain evidence="9">I ESC-2004</strain>
    </source>
</reference>
<proteinExistence type="predicted"/>
<reference evidence="7 9" key="2">
    <citation type="journal article" date="2013" name="Nature">
        <title>Insights into bilaterian evolution from three spiralian genomes.</title>
        <authorList>
            <person name="Simakov O."/>
            <person name="Marletaz F."/>
            <person name="Cho S.J."/>
            <person name="Edsinger-Gonzales E."/>
            <person name="Havlak P."/>
            <person name="Hellsten U."/>
            <person name="Kuo D.H."/>
            <person name="Larsson T."/>
            <person name="Lv J."/>
            <person name="Arendt D."/>
            <person name="Savage R."/>
            <person name="Osoegawa K."/>
            <person name="de Jong P."/>
            <person name="Grimwood J."/>
            <person name="Chapman J.A."/>
            <person name="Shapiro H."/>
            <person name="Aerts A."/>
            <person name="Otillar R.P."/>
            <person name="Terry A.Y."/>
            <person name="Boore J.L."/>
            <person name="Grigoriev I.V."/>
            <person name="Lindberg D.R."/>
            <person name="Seaver E.C."/>
            <person name="Weisblat D.A."/>
            <person name="Putnam N.H."/>
            <person name="Rokhsar D.S."/>
        </authorList>
    </citation>
    <scope>NUCLEOTIDE SEQUENCE</scope>
    <source>
        <strain evidence="7 9">I ESC-2004</strain>
    </source>
</reference>
<name>R7VAG0_CAPTE</name>
<dbReference type="GO" id="GO:0030632">
    <property type="term" value="P:D-alanine biosynthetic process"/>
    <property type="evidence" value="ECO:0007669"/>
    <property type="project" value="TreeGrafter"/>
</dbReference>
<accession>R7VAG0</accession>
<dbReference type="InterPro" id="IPR000821">
    <property type="entry name" value="Ala_racemase"/>
</dbReference>
<dbReference type="Gene3D" id="2.40.37.10">
    <property type="entry name" value="Lyase, Ornithine Decarboxylase, Chain A, domain 1"/>
    <property type="match status" value="1"/>
</dbReference>
<comment type="cofactor">
    <cofactor evidence="1 4">
        <name>pyridoxal 5'-phosphate</name>
        <dbReference type="ChEBI" id="CHEBI:597326"/>
    </cofactor>
</comment>
<dbReference type="GO" id="GO:0030170">
    <property type="term" value="F:pyridoxal phosphate binding"/>
    <property type="evidence" value="ECO:0007669"/>
    <property type="project" value="TreeGrafter"/>
</dbReference>
<evidence type="ECO:0000256" key="5">
    <source>
        <dbReference type="PIRSR" id="PIRSR600821-52"/>
    </source>
</evidence>
<dbReference type="HOGENOM" id="CLU_028393_2_1_1"/>
<keyword evidence="2 4" id="KW-0663">Pyridoxal phosphate</keyword>
<dbReference type="PANTHER" id="PTHR30511">
    <property type="entry name" value="ALANINE RACEMASE"/>
    <property type="match status" value="1"/>
</dbReference>
<keyword evidence="3" id="KW-0413">Isomerase</keyword>
<feature type="binding site" evidence="5">
    <location>
        <position position="423"/>
    </location>
    <ligand>
        <name>substrate</name>
    </ligand>
</feature>
<evidence type="ECO:0000256" key="1">
    <source>
        <dbReference type="ARBA" id="ARBA00001933"/>
    </source>
</evidence>
<evidence type="ECO:0000313" key="9">
    <source>
        <dbReference type="Proteomes" id="UP000014760"/>
    </source>
</evidence>
<feature type="domain" description="Alanine racemase C-terminal" evidence="6">
    <location>
        <begin position="350"/>
        <end position="480"/>
    </location>
</feature>
<dbReference type="InterPro" id="IPR001608">
    <property type="entry name" value="Ala_racemase_N"/>
</dbReference>
<dbReference type="InterPro" id="IPR020622">
    <property type="entry name" value="Ala_racemase_pyridoxalP-BS"/>
</dbReference>
<dbReference type="PANTHER" id="PTHR30511:SF0">
    <property type="entry name" value="ALANINE RACEMASE, CATABOLIC-RELATED"/>
    <property type="match status" value="1"/>
</dbReference>
<dbReference type="InterPro" id="IPR011079">
    <property type="entry name" value="Ala_racemase_C"/>
</dbReference>
<organism evidence="7">
    <name type="scientific">Capitella teleta</name>
    <name type="common">Polychaete worm</name>
    <dbReference type="NCBI Taxonomy" id="283909"/>
    <lineage>
        <taxon>Eukaryota</taxon>
        <taxon>Metazoa</taxon>
        <taxon>Spiralia</taxon>
        <taxon>Lophotrochozoa</taxon>
        <taxon>Annelida</taxon>
        <taxon>Polychaeta</taxon>
        <taxon>Sedentaria</taxon>
        <taxon>Scolecida</taxon>
        <taxon>Capitellidae</taxon>
        <taxon>Capitella</taxon>
    </lineage>
</organism>
<dbReference type="EMBL" id="KB293569">
    <property type="protein sequence ID" value="ELU15823.1"/>
    <property type="molecule type" value="Genomic_DNA"/>
</dbReference>